<evidence type="ECO:0000313" key="1">
    <source>
        <dbReference type="EMBL" id="MDG4946327.1"/>
    </source>
</evidence>
<sequence>MSGTIKFFHPEETFTYTIEKSFCKVVYLKGQHCLILEIESTEDIEHLEEDSLQNEFPKVILNIDDFPINAQDRKHLVGETVEIPEGTVEITDEEGELDEVFYTNLMVNEDDLEINNNVLKFSQDKNGTLKVHWTGEVIDFTDYSDDNLGFEIDCSFVNKKIIVAD</sequence>
<dbReference type="Proteomes" id="UP001152599">
    <property type="component" value="Unassembled WGS sequence"/>
</dbReference>
<keyword evidence="2" id="KW-1185">Reference proteome</keyword>
<name>A0A9X4MZ69_9FLAO</name>
<protein>
    <submittedName>
        <fullName evidence="1">Uncharacterized protein</fullName>
    </submittedName>
</protein>
<evidence type="ECO:0000313" key="2">
    <source>
        <dbReference type="Proteomes" id="UP001152599"/>
    </source>
</evidence>
<reference evidence="1" key="1">
    <citation type="submission" date="2022-07" db="EMBL/GenBank/DDBJ databases">
        <title>Description and genome-wide analysis of Profundicola chukchiensis gen. nov., sp. nov., marine bacteria isolated from bottom sediments of the Chukchi Sea.</title>
        <authorList>
            <person name="Romanenko L."/>
            <person name="Otstavnykh N."/>
            <person name="Kurilenko V."/>
            <person name="Eremeev V."/>
            <person name="Velansky P."/>
            <person name="Mikhailov V."/>
            <person name="Isaeva M."/>
        </authorList>
    </citation>
    <scope>NUCLEOTIDE SEQUENCE</scope>
    <source>
        <strain evidence="1">KMM 9713</strain>
    </source>
</reference>
<proteinExistence type="predicted"/>
<gene>
    <name evidence="1" type="ORF">NMK71_07870</name>
</gene>
<dbReference type="RefSeq" id="WP_304417252.1">
    <property type="nucleotide sequence ID" value="NZ_JANAIE010000005.1"/>
</dbReference>
<organism evidence="1 2">
    <name type="scientific">Profundicola chukchiensis</name>
    <dbReference type="NCBI Taxonomy" id="2961959"/>
    <lineage>
        <taxon>Bacteria</taxon>
        <taxon>Pseudomonadati</taxon>
        <taxon>Bacteroidota</taxon>
        <taxon>Flavobacteriia</taxon>
        <taxon>Flavobacteriales</taxon>
        <taxon>Weeksellaceae</taxon>
        <taxon>Profundicola</taxon>
    </lineage>
</organism>
<dbReference type="AlphaFoldDB" id="A0A9X4MZ69"/>
<comment type="caution">
    <text evidence="1">The sequence shown here is derived from an EMBL/GenBank/DDBJ whole genome shotgun (WGS) entry which is preliminary data.</text>
</comment>
<dbReference type="EMBL" id="JANCMU010000004">
    <property type="protein sequence ID" value="MDG4946327.1"/>
    <property type="molecule type" value="Genomic_DNA"/>
</dbReference>
<accession>A0A9X4MZ69</accession>